<feature type="compositionally biased region" description="Polar residues" evidence="1">
    <location>
        <begin position="90"/>
        <end position="103"/>
    </location>
</feature>
<accession>A0A921R5K4</accession>
<feature type="region of interest" description="Disordered" evidence="1">
    <location>
        <begin position="11"/>
        <end position="138"/>
    </location>
</feature>
<organism evidence="2 3">
    <name type="scientific">Sorghum bicolor</name>
    <name type="common">Sorghum</name>
    <name type="synonym">Sorghum vulgare</name>
    <dbReference type="NCBI Taxonomy" id="4558"/>
    <lineage>
        <taxon>Eukaryota</taxon>
        <taxon>Viridiplantae</taxon>
        <taxon>Streptophyta</taxon>
        <taxon>Embryophyta</taxon>
        <taxon>Tracheophyta</taxon>
        <taxon>Spermatophyta</taxon>
        <taxon>Magnoliopsida</taxon>
        <taxon>Liliopsida</taxon>
        <taxon>Poales</taxon>
        <taxon>Poaceae</taxon>
        <taxon>PACMAD clade</taxon>
        <taxon>Panicoideae</taxon>
        <taxon>Andropogonodae</taxon>
        <taxon>Andropogoneae</taxon>
        <taxon>Sorghinae</taxon>
        <taxon>Sorghum</taxon>
    </lineage>
</organism>
<reference evidence="2" key="2">
    <citation type="submission" date="2020-10" db="EMBL/GenBank/DDBJ databases">
        <authorList>
            <person name="Cooper E.A."/>
            <person name="Brenton Z.W."/>
            <person name="Flinn B.S."/>
            <person name="Jenkins J."/>
            <person name="Shu S."/>
            <person name="Flowers D."/>
            <person name="Luo F."/>
            <person name="Wang Y."/>
            <person name="Xia P."/>
            <person name="Barry K."/>
            <person name="Daum C."/>
            <person name="Lipzen A."/>
            <person name="Yoshinaga Y."/>
            <person name="Schmutz J."/>
            <person name="Saski C."/>
            <person name="Vermerris W."/>
            <person name="Kresovich S."/>
        </authorList>
    </citation>
    <scope>NUCLEOTIDE SEQUENCE</scope>
</reference>
<feature type="compositionally biased region" description="Low complexity" evidence="1">
    <location>
        <begin position="11"/>
        <end position="23"/>
    </location>
</feature>
<protein>
    <submittedName>
        <fullName evidence="2">Uncharacterized protein</fullName>
    </submittedName>
</protein>
<evidence type="ECO:0000313" key="2">
    <source>
        <dbReference type="EMBL" id="KAG0532986.1"/>
    </source>
</evidence>
<reference evidence="2" key="1">
    <citation type="journal article" date="2019" name="BMC Genomics">
        <title>A new reference genome for Sorghum bicolor reveals high levels of sequence similarity between sweet and grain genotypes: implications for the genetics of sugar metabolism.</title>
        <authorList>
            <person name="Cooper E.A."/>
            <person name="Brenton Z.W."/>
            <person name="Flinn B.S."/>
            <person name="Jenkins J."/>
            <person name="Shu S."/>
            <person name="Flowers D."/>
            <person name="Luo F."/>
            <person name="Wang Y."/>
            <person name="Xia P."/>
            <person name="Barry K."/>
            <person name="Daum C."/>
            <person name="Lipzen A."/>
            <person name="Yoshinaga Y."/>
            <person name="Schmutz J."/>
            <person name="Saski C."/>
            <person name="Vermerris W."/>
            <person name="Kresovich S."/>
        </authorList>
    </citation>
    <scope>NUCLEOTIDE SEQUENCE</scope>
</reference>
<proteinExistence type="predicted"/>
<evidence type="ECO:0000256" key="1">
    <source>
        <dbReference type="SAM" id="MobiDB-lite"/>
    </source>
</evidence>
<dbReference type="AlphaFoldDB" id="A0A921R5K4"/>
<sequence>MCPSARACPCAHAAASSPSPSHSCCRHTRRMSRHQEKPSLNAAASSPSPSGPHHHPAAPRRPLVHGDRIGGATGAGLLARVRARTKPHTPLSNSSPSALSKTSRAGIFATATTMAAVRPPGTPEGNDDDDGQAVCEGS</sequence>
<name>A0A921R5K4_SORBI</name>
<dbReference type="Proteomes" id="UP000807115">
    <property type="component" value="Chromosome 4"/>
</dbReference>
<evidence type="ECO:0000313" key="3">
    <source>
        <dbReference type="Proteomes" id="UP000807115"/>
    </source>
</evidence>
<comment type="caution">
    <text evidence="2">The sequence shown here is derived from an EMBL/GenBank/DDBJ whole genome shotgun (WGS) entry which is preliminary data.</text>
</comment>
<gene>
    <name evidence="2" type="ORF">BDA96_04G152800</name>
</gene>
<dbReference type="EMBL" id="CM027683">
    <property type="protein sequence ID" value="KAG0532986.1"/>
    <property type="molecule type" value="Genomic_DNA"/>
</dbReference>